<evidence type="ECO:0000256" key="11">
    <source>
        <dbReference type="ARBA" id="ARBA00035025"/>
    </source>
</evidence>
<keyword evidence="15" id="KW-1185">Reference proteome</keyword>
<dbReference type="GO" id="GO:0090486">
    <property type="term" value="F:small RNA 2'-O-methyltransferase activity"/>
    <property type="evidence" value="ECO:0007669"/>
    <property type="project" value="UniProtKB-EC"/>
</dbReference>
<dbReference type="GO" id="GO:0001510">
    <property type="term" value="P:RNA methylation"/>
    <property type="evidence" value="ECO:0007669"/>
    <property type="project" value="InterPro"/>
</dbReference>
<keyword evidence="10" id="KW-0943">RNA-mediated gene silencing</keyword>
<dbReference type="InterPro" id="IPR038546">
    <property type="entry name" value="Hen1_N_sf"/>
</dbReference>
<evidence type="ECO:0000256" key="6">
    <source>
        <dbReference type="ARBA" id="ARBA00022691"/>
    </source>
</evidence>
<accession>A0AAW3ZE52</accession>
<comment type="similarity">
    <text evidence="2">Belongs to the methyltransferase superfamily. HEN1 family.</text>
</comment>
<evidence type="ECO:0000313" key="15">
    <source>
        <dbReference type="Proteomes" id="UP000613768"/>
    </source>
</evidence>
<gene>
    <name evidence="14" type="ORF">IFO71_00820</name>
</gene>
<keyword evidence="4" id="KW-0489">Methyltransferase</keyword>
<dbReference type="Gene3D" id="3.30.1610.20">
    <property type="entry name" value="Hen1, N-terminal domain"/>
    <property type="match status" value="1"/>
</dbReference>
<evidence type="ECO:0000256" key="7">
    <source>
        <dbReference type="ARBA" id="ARBA00022723"/>
    </source>
</evidence>
<dbReference type="Pfam" id="PF13489">
    <property type="entry name" value="Methyltransf_23"/>
    <property type="match status" value="1"/>
</dbReference>
<organism evidence="14 15">
    <name type="scientific">Pseudomarimonas arenosa</name>
    <dbReference type="NCBI Taxonomy" id="2774145"/>
    <lineage>
        <taxon>Bacteria</taxon>
        <taxon>Pseudomonadati</taxon>
        <taxon>Pseudomonadota</taxon>
        <taxon>Gammaproteobacteria</taxon>
        <taxon>Lysobacterales</taxon>
        <taxon>Lysobacteraceae</taxon>
        <taxon>Pseudomarimonas</taxon>
    </lineage>
</organism>
<dbReference type="InterPro" id="IPR029063">
    <property type="entry name" value="SAM-dependent_MTases_sf"/>
</dbReference>
<dbReference type="Gene3D" id="3.40.50.150">
    <property type="entry name" value="Vaccinia Virus protein VP39"/>
    <property type="match status" value="1"/>
</dbReference>
<evidence type="ECO:0000313" key="14">
    <source>
        <dbReference type="EMBL" id="MBD8524273.1"/>
    </source>
</evidence>
<keyword evidence="5" id="KW-0808">Transferase</keyword>
<keyword evidence="8" id="KW-0460">Magnesium</keyword>
<evidence type="ECO:0000256" key="2">
    <source>
        <dbReference type="ARBA" id="ARBA00009026"/>
    </source>
</evidence>
<keyword evidence="7" id="KW-0479">Metal-binding</keyword>
<feature type="domain" description="Hen1 N-terminal" evidence="13">
    <location>
        <begin position="1"/>
        <end position="239"/>
    </location>
</feature>
<dbReference type="AlphaFoldDB" id="A0AAW3ZE52"/>
<evidence type="ECO:0000256" key="10">
    <source>
        <dbReference type="ARBA" id="ARBA00023158"/>
    </source>
</evidence>
<dbReference type="PANTHER" id="PTHR21404">
    <property type="entry name" value="HEN1"/>
    <property type="match status" value="1"/>
</dbReference>
<evidence type="ECO:0000259" key="13">
    <source>
        <dbReference type="Pfam" id="PF12623"/>
    </source>
</evidence>
<dbReference type="EMBL" id="JACYTR010000001">
    <property type="protein sequence ID" value="MBD8524273.1"/>
    <property type="molecule type" value="Genomic_DNA"/>
</dbReference>
<evidence type="ECO:0000256" key="12">
    <source>
        <dbReference type="ARBA" id="ARBA00048418"/>
    </source>
</evidence>
<reference evidence="14 15" key="1">
    <citation type="submission" date="2020-09" db="EMBL/GenBank/DDBJ databases">
        <title>Pseudoxanthomonas sp. CAU 1598 isolated from sand of Yaerae Beach.</title>
        <authorList>
            <person name="Kim W."/>
        </authorList>
    </citation>
    <scope>NUCLEOTIDE SEQUENCE [LARGE SCALE GENOMIC DNA]</scope>
    <source>
        <strain evidence="14 15">CAU 1598</strain>
    </source>
</reference>
<name>A0AAW3ZE52_9GAMM</name>
<evidence type="ECO:0000256" key="5">
    <source>
        <dbReference type="ARBA" id="ARBA00022679"/>
    </source>
</evidence>
<dbReference type="EC" id="2.1.1.386" evidence="11"/>
<dbReference type="NCBIfam" id="TIGR04074">
    <property type="entry name" value="bacter_Hen1"/>
    <property type="match status" value="1"/>
</dbReference>
<comment type="catalytic activity">
    <reaction evidence="12">
        <text>small RNA 3'-end nucleotide + S-adenosyl-L-methionine = small RNA 3'-end 2'-O-methylnucleotide + S-adenosyl-L-homocysteine + H(+)</text>
        <dbReference type="Rhea" id="RHEA:37887"/>
        <dbReference type="Rhea" id="RHEA-COMP:10415"/>
        <dbReference type="Rhea" id="RHEA-COMP:10416"/>
        <dbReference type="ChEBI" id="CHEBI:15378"/>
        <dbReference type="ChEBI" id="CHEBI:57856"/>
        <dbReference type="ChEBI" id="CHEBI:59789"/>
        <dbReference type="ChEBI" id="CHEBI:74896"/>
        <dbReference type="ChEBI" id="CHEBI:74898"/>
        <dbReference type="EC" id="2.1.1.386"/>
    </reaction>
</comment>
<dbReference type="SUPFAM" id="SSF53335">
    <property type="entry name" value="S-adenosyl-L-methionine-dependent methyltransferases"/>
    <property type="match status" value="1"/>
</dbReference>
<dbReference type="RefSeq" id="WP_192027615.1">
    <property type="nucleotide sequence ID" value="NZ_JACYTR010000001.1"/>
</dbReference>
<dbReference type="GO" id="GO:0046872">
    <property type="term" value="F:metal ion binding"/>
    <property type="evidence" value="ECO:0007669"/>
    <property type="project" value="UniProtKB-KW"/>
</dbReference>
<keyword evidence="9" id="KW-0694">RNA-binding</keyword>
<evidence type="ECO:0000256" key="9">
    <source>
        <dbReference type="ARBA" id="ARBA00022884"/>
    </source>
</evidence>
<evidence type="ECO:0000256" key="8">
    <source>
        <dbReference type="ARBA" id="ARBA00022842"/>
    </source>
</evidence>
<dbReference type="InterPro" id="IPR024740">
    <property type="entry name" value="Hen1_N"/>
</dbReference>
<evidence type="ECO:0000256" key="1">
    <source>
        <dbReference type="ARBA" id="ARBA00001946"/>
    </source>
</evidence>
<sequence length="463" mass="51841">MLMKLSTTHRPATDIGYLLSKSPERPQSKSLSFGTAHVFYPEASEECCSVVLLVDVDPVALVRGRGDADGPLAQYVNDRPYVASSFLAVAIAQVFSSAMGGRSKARAELAEQAIPLQVELPVIRCRGGEAQIRRCFEPLGFGVEIDRLPLDPQFPDWGDSPYYSLRLSCTARLADLLTQLYVLLPAMDGDKHYYIGADEVQKVVDKGGSWLSAHPERDWILAGYLKRKHSLVAEALGKLLNSDEHTVEQEAESKDGEEISLERKISLNERRMQSVESLLVRLGVRSVLDVGCGEGRLLSRLLDNKQFDRMLGIEVSSITLERAAERLKLDRLPPLKRARIDLQQGSLTYRDARMEGFHAACAIEVIEHIDASRLPAFERTLFEFARPAVVVITTPNIEYNSKFESLPTGRLRHRDHRFEWTRAEFAEWAQAVAQRHGYSVEFHPIGELDPELGAPTQMGVFSR</sequence>
<dbReference type="InterPro" id="IPR024026">
    <property type="entry name" value="3'-RNA_MeTfrase_Hen1_bac"/>
</dbReference>
<evidence type="ECO:0000256" key="4">
    <source>
        <dbReference type="ARBA" id="ARBA00022603"/>
    </source>
</evidence>
<dbReference type="CDD" id="cd02440">
    <property type="entry name" value="AdoMet_MTases"/>
    <property type="match status" value="1"/>
</dbReference>
<comment type="cofactor">
    <cofactor evidence="1">
        <name>Mg(2+)</name>
        <dbReference type="ChEBI" id="CHEBI:18420"/>
    </cofactor>
</comment>
<dbReference type="GO" id="GO:0031047">
    <property type="term" value="P:regulatory ncRNA-mediated gene silencing"/>
    <property type="evidence" value="ECO:0007669"/>
    <property type="project" value="UniProtKB-KW"/>
</dbReference>
<evidence type="ECO:0000256" key="3">
    <source>
        <dbReference type="ARBA" id="ARBA00021330"/>
    </source>
</evidence>
<keyword evidence="6" id="KW-0949">S-adenosyl-L-methionine</keyword>
<proteinExistence type="inferred from homology"/>
<dbReference type="GO" id="GO:0003723">
    <property type="term" value="F:RNA binding"/>
    <property type="evidence" value="ECO:0007669"/>
    <property type="project" value="UniProtKB-KW"/>
</dbReference>
<protein>
    <recommendedName>
        <fullName evidence="3">Small RNA 2'-O-methyltransferase</fullName>
        <ecNumber evidence="11">2.1.1.386</ecNumber>
    </recommendedName>
</protein>
<comment type="caution">
    <text evidence="14">The sequence shown here is derived from an EMBL/GenBank/DDBJ whole genome shotgun (WGS) entry which is preliminary data.</text>
</comment>
<dbReference type="PANTHER" id="PTHR21404:SF3">
    <property type="entry name" value="SMALL RNA 2'-O-METHYLTRANSFERASE"/>
    <property type="match status" value="1"/>
</dbReference>
<dbReference type="InterPro" id="IPR026610">
    <property type="entry name" value="Hen1"/>
</dbReference>
<dbReference type="Pfam" id="PF12623">
    <property type="entry name" value="Hen1_L"/>
    <property type="match status" value="1"/>
</dbReference>
<dbReference type="Proteomes" id="UP000613768">
    <property type="component" value="Unassembled WGS sequence"/>
</dbReference>